<feature type="compositionally biased region" description="Polar residues" evidence="12">
    <location>
        <begin position="1251"/>
        <end position="1260"/>
    </location>
</feature>
<dbReference type="InterPro" id="IPR053214">
    <property type="entry name" value="LysM12-like"/>
</dbReference>
<dbReference type="Gene3D" id="3.10.350.10">
    <property type="entry name" value="LysM domain"/>
    <property type="match status" value="1"/>
</dbReference>
<dbReference type="Gene3D" id="3.20.20.80">
    <property type="entry name" value="Glycosidases"/>
    <property type="match status" value="1"/>
</dbReference>
<evidence type="ECO:0000256" key="2">
    <source>
        <dbReference type="ARBA" id="ARBA00008682"/>
    </source>
</evidence>
<evidence type="ECO:0000313" key="15">
    <source>
        <dbReference type="EMBL" id="KAG4424873.1"/>
    </source>
</evidence>
<evidence type="ECO:0000256" key="6">
    <source>
        <dbReference type="ARBA" id="ARBA00023024"/>
    </source>
</evidence>
<keyword evidence="6" id="KW-0146">Chitin degradation</keyword>
<comment type="catalytic activity">
    <reaction evidence="1">
        <text>Random endo-hydrolysis of N-acetyl-beta-D-glucosaminide (1-&gt;4)-beta-linkages in chitin and chitodextrins.</text>
        <dbReference type="EC" id="3.2.1.14"/>
    </reaction>
</comment>
<dbReference type="InterPro" id="IPR017853">
    <property type="entry name" value="GH"/>
</dbReference>
<dbReference type="Gene3D" id="3.30.60.10">
    <property type="entry name" value="Endochitinase-like"/>
    <property type="match status" value="1"/>
</dbReference>
<feature type="domain" description="GH18" evidence="14">
    <location>
        <begin position="336"/>
        <end position="703"/>
    </location>
</feature>
<evidence type="ECO:0000256" key="11">
    <source>
        <dbReference type="RuleBase" id="RU000489"/>
    </source>
</evidence>
<dbReference type="EC" id="3.2.1.14" evidence="3"/>
<dbReference type="Proteomes" id="UP000664132">
    <property type="component" value="Unassembled WGS sequence"/>
</dbReference>
<reference evidence="15" key="1">
    <citation type="submission" date="2021-02" db="EMBL/GenBank/DDBJ databases">
        <title>Genome sequence Cadophora malorum strain M34.</title>
        <authorList>
            <person name="Stefanovic E."/>
            <person name="Vu D."/>
            <person name="Scully C."/>
            <person name="Dijksterhuis J."/>
            <person name="Roader J."/>
            <person name="Houbraken J."/>
        </authorList>
    </citation>
    <scope>NUCLEOTIDE SEQUENCE</scope>
    <source>
        <strain evidence="15">M34</strain>
    </source>
</reference>
<evidence type="ECO:0000256" key="8">
    <source>
        <dbReference type="ARBA" id="ARBA00023277"/>
    </source>
</evidence>
<dbReference type="GO" id="GO:0008061">
    <property type="term" value="F:chitin binding"/>
    <property type="evidence" value="ECO:0007669"/>
    <property type="project" value="UniProtKB-KW"/>
</dbReference>
<dbReference type="InterPro" id="IPR029070">
    <property type="entry name" value="Chitinase_insertion_sf"/>
</dbReference>
<dbReference type="SUPFAM" id="SSF51445">
    <property type="entry name" value="(Trans)glycosidases"/>
    <property type="match status" value="1"/>
</dbReference>
<dbReference type="InterPro" id="IPR001223">
    <property type="entry name" value="Glyco_hydro18_cat"/>
</dbReference>
<keyword evidence="4" id="KW-0147">Chitin-binding</keyword>
<dbReference type="InterPro" id="IPR036861">
    <property type="entry name" value="Endochitinase-like_sf"/>
</dbReference>
<dbReference type="GO" id="GO:0008843">
    <property type="term" value="F:endochitinase activity"/>
    <property type="evidence" value="ECO:0007669"/>
    <property type="project" value="UniProtKB-EC"/>
</dbReference>
<dbReference type="InterPro" id="IPR036779">
    <property type="entry name" value="LysM_dom_sf"/>
</dbReference>
<dbReference type="PROSITE" id="PS01095">
    <property type="entry name" value="GH18_1"/>
    <property type="match status" value="1"/>
</dbReference>
<comment type="caution">
    <text evidence="15">The sequence shown here is derived from an EMBL/GenBank/DDBJ whole genome shotgun (WGS) entry which is preliminary data.</text>
</comment>
<proteinExistence type="inferred from homology"/>
<protein>
    <recommendedName>
        <fullName evidence="3">chitinase</fullName>
        <ecNumber evidence="3">3.2.1.14</ecNumber>
    </recommendedName>
</protein>
<evidence type="ECO:0000256" key="12">
    <source>
        <dbReference type="SAM" id="MobiDB-lite"/>
    </source>
</evidence>
<evidence type="ECO:0000256" key="4">
    <source>
        <dbReference type="ARBA" id="ARBA00022669"/>
    </source>
</evidence>
<evidence type="ECO:0000256" key="5">
    <source>
        <dbReference type="ARBA" id="ARBA00022801"/>
    </source>
</evidence>
<sequence length="1313" mass="142844">MLLQFSVTQPLDDPKSTVLIRSCILGSQPANLSTAGSLLENPKKSNGLFVKSLDTARTCASAGSETRGVLELVSSSGGNGVGSEVATLLESMQEYFEVRDNCDENFLFAYHKQTVAGIYVGESIGKPTVKSAIVAFAKTIQNGPGSVSNRTLTQLCGGARLPERIFGISIDTTGDLPSSKEWHIVGAKCASYLIQNGDTCDKLAKQFGLTISDLEKFNQGKTWAWTVCKDMLLGYNMCLSEGAAPIPPPQESSECGPVVPGTQQPTDKTIPMAGLNPCPLKACCSNWGYCGVFPAHCDIHAPPGGGPGSKEKGFQNTCVSNCGMDIKKVSGPPAAFQRIGYYESFNLDRDCLWLKAKNSNTDGSYTHIHWAFVDIDPKTWKPTVKDTKDQWKDFKGLKDIKRIVSFGGWAYSTEPATYNIIRSAILNNRDAFANNIAQFVKEEGIDGVDIDWEYPGAPDILVDGQPIGQKTDGVNYLKFLTVLKQKVGADKSVSIAAPASFWYLKAFPIDRIAAVIDYIVYMTYDLHGQWDYGNANAFDSCPSGKCIRSHVNLTETRNCLAIITKAGVSNNKIFVGEASYGRAFHMAQDGCWGPTCDFTGSRTVSDANPGRCTKTGGYLAAAEINEIIKRGDGAQTFHDDASNTDVMLYKGDYVSYMTPETKDTRRDDWKGLNFAGSIDWAVDLQSFTSDDMEVAPERPLSGEEGCVSGEDNTTNSGALCEFSCTFAFCPESLCTCVSTGPLIELPPETPKPDVIAWDELDVDLNRLCKFACTHGYCPEDTCTVVDREPDENDPETVDDNNVYDESNIRWQNSQKCVIFKDPKYRDVSVNMCKPVCQDALDEAKDEGRTSNYGCMGFFPLDKEIPWEKPPGVGFWSAPGQCICDNMLLNELADTILEALPMIAQIGCYILMSSIKLALDVGLQFIPGVGKALDAGLDMATTAAQMAAYLYPDEEDPEGAFSWWLSPCGGTDLVPEDIKKVFGILSQVAGVSSFKTPKKLKKGSGKKGDDGNPKDRSKPRGTSGSGGIKPRQKRKCRIPASRQTMRLGAAKNTIRKQSCVANKTKKSEMIITSIAYVANAAPTKVTKSCDKAWSQACFHYSSVIKANPQWAVLTCPTEAGTTKHRLNAKATAVWSNQHNGDGWLNPKNRQHAACDRDEYPPAYLLGETDPAYINSGLNSRGQLVRFIPADQNRKAGQMWKGACFNGQVKALSDRDFSNKVGAAPKSKKQVVKKAGLEQTLAAVTVDSRPEFSISSWGQSGSPPREDGLRDNPCWPKGIAAANPAFALMTFDPKYAGMAPPYDYKKKYVKGTNGS</sequence>
<dbReference type="CDD" id="cd02878">
    <property type="entry name" value="GH18_zymocin_alpha"/>
    <property type="match status" value="1"/>
</dbReference>
<comment type="similarity">
    <text evidence="2">Belongs to the glycosyl hydrolase 18 family. Chitinase class V subfamily.</text>
</comment>
<dbReference type="SMART" id="SM00270">
    <property type="entry name" value="ChtBD1"/>
    <property type="match status" value="1"/>
</dbReference>
<keyword evidence="16" id="KW-1185">Reference proteome</keyword>
<keyword evidence="8" id="KW-0119">Carbohydrate metabolism</keyword>
<feature type="compositionally biased region" description="Basic residues" evidence="12">
    <location>
        <begin position="995"/>
        <end position="1004"/>
    </location>
</feature>
<dbReference type="Pfam" id="PF00187">
    <property type="entry name" value="Chitin_bind_1"/>
    <property type="match status" value="1"/>
</dbReference>
<accession>A0A8H7WH76</accession>
<evidence type="ECO:0000259" key="14">
    <source>
        <dbReference type="PROSITE" id="PS51910"/>
    </source>
</evidence>
<dbReference type="Pfam" id="PF00704">
    <property type="entry name" value="Glyco_hydro_18"/>
    <property type="match status" value="1"/>
</dbReference>
<name>A0A8H7WH76_9HELO</name>
<feature type="region of interest" description="Disordered" evidence="12">
    <location>
        <begin position="1250"/>
        <end position="1269"/>
    </location>
</feature>
<dbReference type="InterPro" id="IPR018392">
    <property type="entry name" value="LysM"/>
</dbReference>
<dbReference type="SUPFAM" id="SSF54556">
    <property type="entry name" value="Chitinase insertion domain"/>
    <property type="match status" value="1"/>
</dbReference>
<dbReference type="OrthoDB" id="73875at2759"/>
<dbReference type="SMART" id="SM00636">
    <property type="entry name" value="Glyco_18"/>
    <property type="match status" value="1"/>
</dbReference>
<organism evidence="15 16">
    <name type="scientific">Cadophora malorum</name>
    <dbReference type="NCBI Taxonomy" id="108018"/>
    <lineage>
        <taxon>Eukaryota</taxon>
        <taxon>Fungi</taxon>
        <taxon>Dikarya</taxon>
        <taxon>Ascomycota</taxon>
        <taxon>Pezizomycotina</taxon>
        <taxon>Leotiomycetes</taxon>
        <taxon>Helotiales</taxon>
        <taxon>Ploettnerulaceae</taxon>
        <taxon>Cadophora</taxon>
    </lineage>
</organism>
<dbReference type="PANTHER" id="PTHR47700:SF2">
    <property type="entry name" value="CHITINASE"/>
    <property type="match status" value="1"/>
</dbReference>
<dbReference type="EMBL" id="JAFJYH010000016">
    <property type="protein sequence ID" value="KAG4424873.1"/>
    <property type="molecule type" value="Genomic_DNA"/>
</dbReference>
<dbReference type="SUPFAM" id="SSF54106">
    <property type="entry name" value="LysM domain"/>
    <property type="match status" value="1"/>
</dbReference>
<evidence type="ECO:0000256" key="10">
    <source>
        <dbReference type="ARBA" id="ARBA00023326"/>
    </source>
</evidence>
<keyword evidence="9 11" id="KW-0326">Glycosidase</keyword>
<dbReference type="PANTHER" id="PTHR47700">
    <property type="entry name" value="V CHITINASE, PUTATIVE (AFU_ORTHOLOGUE AFUA_6G13720)-RELATED"/>
    <property type="match status" value="1"/>
</dbReference>
<dbReference type="InterPro" id="IPR011583">
    <property type="entry name" value="Chitinase_II/V-like_cat"/>
</dbReference>
<evidence type="ECO:0000256" key="1">
    <source>
        <dbReference type="ARBA" id="ARBA00000822"/>
    </source>
</evidence>
<evidence type="ECO:0000256" key="3">
    <source>
        <dbReference type="ARBA" id="ARBA00012729"/>
    </source>
</evidence>
<keyword evidence="7" id="KW-0843">Virulence</keyword>
<evidence type="ECO:0000256" key="9">
    <source>
        <dbReference type="ARBA" id="ARBA00023295"/>
    </source>
</evidence>
<gene>
    <name evidence="15" type="ORF">IFR04_002033</name>
</gene>
<dbReference type="Gene3D" id="3.10.50.10">
    <property type="match status" value="1"/>
</dbReference>
<dbReference type="Pfam" id="PF01476">
    <property type="entry name" value="LysM"/>
    <property type="match status" value="1"/>
</dbReference>
<dbReference type="PROSITE" id="PS51782">
    <property type="entry name" value="LYSM"/>
    <property type="match status" value="1"/>
</dbReference>
<feature type="domain" description="LysM" evidence="13">
    <location>
        <begin position="190"/>
        <end position="239"/>
    </location>
</feature>
<evidence type="ECO:0000256" key="7">
    <source>
        <dbReference type="ARBA" id="ARBA00023026"/>
    </source>
</evidence>
<dbReference type="CDD" id="cd00035">
    <property type="entry name" value="ChtBD1"/>
    <property type="match status" value="1"/>
</dbReference>
<dbReference type="InterPro" id="IPR001002">
    <property type="entry name" value="Chitin-bd_1"/>
</dbReference>
<feature type="region of interest" description="Disordered" evidence="12">
    <location>
        <begin position="995"/>
        <end position="1036"/>
    </location>
</feature>
<dbReference type="GO" id="GO:0006032">
    <property type="term" value="P:chitin catabolic process"/>
    <property type="evidence" value="ECO:0007669"/>
    <property type="project" value="UniProtKB-KW"/>
</dbReference>
<dbReference type="SUPFAM" id="SSF57016">
    <property type="entry name" value="Plant lectins/antimicrobial peptides"/>
    <property type="match status" value="1"/>
</dbReference>
<evidence type="ECO:0000313" key="16">
    <source>
        <dbReference type="Proteomes" id="UP000664132"/>
    </source>
</evidence>
<feature type="compositionally biased region" description="Basic and acidic residues" evidence="12">
    <location>
        <begin position="1005"/>
        <end position="1017"/>
    </location>
</feature>
<dbReference type="GO" id="GO:0000272">
    <property type="term" value="P:polysaccharide catabolic process"/>
    <property type="evidence" value="ECO:0007669"/>
    <property type="project" value="UniProtKB-KW"/>
</dbReference>
<evidence type="ECO:0000259" key="13">
    <source>
        <dbReference type="PROSITE" id="PS51782"/>
    </source>
</evidence>
<dbReference type="PROSITE" id="PS51910">
    <property type="entry name" value="GH18_2"/>
    <property type="match status" value="1"/>
</dbReference>
<keyword evidence="10" id="KW-0624">Polysaccharide degradation</keyword>
<keyword evidence="5 11" id="KW-0378">Hydrolase</keyword>
<dbReference type="InterPro" id="IPR001579">
    <property type="entry name" value="Glyco_hydro_18_chit_AS"/>
</dbReference>